<comment type="caution">
    <text evidence="1">The sequence shown here is derived from an EMBL/GenBank/DDBJ whole genome shotgun (WGS) entry which is preliminary data.</text>
</comment>
<evidence type="ECO:0000313" key="2">
    <source>
        <dbReference type="Proteomes" id="UP000536604"/>
    </source>
</evidence>
<reference evidence="1 2" key="1">
    <citation type="submission" date="2020-08" db="EMBL/GenBank/DDBJ databases">
        <title>Genomic Encyclopedia of Type Strains, Phase III (KMG-III): the genomes of soil and plant-associated and newly described type strains.</title>
        <authorList>
            <person name="Whitman W."/>
        </authorList>
    </citation>
    <scope>NUCLEOTIDE SEQUENCE [LARGE SCALE GENOMIC DNA]</scope>
    <source>
        <strain evidence="1 2">CECT 8712</strain>
    </source>
</reference>
<sequence>MPGLPPFFTVFAFPGWREAIGAREGSVRTAVVATVVHTVFCTAAVPVSQRVRPVEPRCEVGPKGPSTGRSWTRKPIAVTKTIEEKT</sequence>
<dbReference type="AlphaFoldDB" id="A0A841ITB8"/>
<organism evidence="1 2">
    <name type="scientific">Nocardiopsis algeriensis</name>
    <dbReference type="NCBI Taxonomy" id="1478215"/>
    <lineage>
        <taxon>Bacteria</taxon>
        <taxon>Bacillati</taxon>
        <taxon>Actinomycetota</taxon>
        <taxon>Actinomycetes</taxon>
        <taxon>Streptosporangiales</taxon>
        <taxon>Nocardiopsidaceae</taxon>
        <taxon>Nocardiopsis</taxon>
    </lineage>
</organism>
<gene>
    <name evidence="1" type="ORF">FHS13_001450</name>
</gene>
<keyword evidence="2" id="KW-1185">Reference proteome</keyword>
<accession>A0A841ITB8</accession>
<evidence type="ECO:0000313" key="1">
    <source>
        <dbReference type="EMBL" id="MBB6119501.1"/>
    </source>
</evidence>
<name>A0A841ITB8_9ACTN</name>
<protein>
    <submittedName>
        <fullName evidence="1">Uncharacterized protein</fullName>
    </submittedName>
</protein>
<dbReference type="EMBL" id="JACHJO010000004">
    <property type="protein sequence ID" value="MBB6119501.1"/>
    <property type="molecule type" value="Genomic_DNA"/>
</dbReference>
<dbReference type="Proteomes" id="UP000536604">
    <property type="component" value="Unassembled WGS sequence"/>
</dbReference>
<proteinExistence type="predicted"/>